<keyword evidence="5" id="KW-0539">Nucleus</keyword>
<dbReference type="InterPro" id="IPR016059">
    <property type="entry name" value="DNA_ligase_ATP-dep_CS"/>
</dbReference>
<comment type="similarity">
    <text evidence="1">Belongs to the ATP-dependent DNA ligase family.</text>
</comment>
<evidence type="ECO:0000256" key="5">
    <source>
        <dbReference type="ARBA" id="ARBA00023242"/>
    </source>
</evidence>
<evidence type="ECO:0000259" key="7">
    <source>
        <dbReference type="PROSITE" id="PS50160"/>
    </source>
</evidence>
<dbReference type="GO" id="GO:0006303">
    <property type="term" value="P:double-strand break repair via nonhomologous end joining"/>
    <property type="evidence" value="ECO:0007669"/>
    <property type="project" value="TreeGrafter"/>
</dbReference>
<dbReference type="PROSITE" id="PS00697">
    <property type="entry name" value="DNA_LIGASE_A1"/>
    <property type="match status" value="1"/>
</dbReference>
<dbReference type="InterPro" id="IPR012308">
    <property type="entry name" value="DNA_ligase_ATP-dep_N"/>
</dbReference>
<dbReference type="InterPro" id="IPR036599">
    <property type="entry name" value="DNA_ligase_N_sf"/>
</dbReference>
<dbReference type="GO" id="GO:0032807">
    <property type="term" value="C:DNA ligase IV complex"/>
    <property type="evidence" value="ECO:0007669"/>
    <property type="project" value="TreeGrafter"/>
</dbReference>
<dbReference type="Pfam" id="PF01068">
    <property type="entry name" value="DNA_ligase_A_M"/>
    <property type="match status" value="1"/>
</dbReference>
<accession>A0A9P3PVG9</accession>
<dbReference type="InterPro" id="IPR012340">
    <property type="entry name" value="NA-bd_OB-fold"/>
</dbReference>
<dbReference type="GO" id="GO:0006297">
    <property type="term" value="P:nucleotide-excision repair, DNA gap filling"/>
    <property type="evidence" value="ECO:0007669"/>
    <property type="project" value="TreeGrafter"/>
</dbReference>
<name>A0A9P3PVG9_LYOSH</name>
<feature type="region of interest" description="Disordered" evidence="6">
    <location>
        <begin position="745"/>
        <end position="833"/>
    </location>
</feature>
<dbReference type="InterPro" id="IPR029710">
    <property type="entry name" value="LIG4"/>
</dbReference>
<dbReference type="OrthoDB" id="7482721at2759"/>
<reference evidence="8" key="1">
    <citation type="submission" date="2022-07" db="EMBL/GenBank/DDBJ databases">
        <title>The genome of Lyophyllum shimeji provides insight into the initial evolution of ectomycorrhizal fungal genome.</title>
        <authorList>
            <person name="Kobayashi Y."/>
            <person name="Shibata T."/>
            <person name="Hirakawa H."/>
            <person name="Shigenobu S."/>
            <person name="Nishiyama T."/>
            <person name="Yamada A."/>
            <person name="Hasebe M."/>
            <person name="Kawaguchi M."/>
        </authorList>
    </citation>
    <scope>NUCLEOTIDE SEQUENCE</scope>
    <source>
        <strain evidence="8">AT787</strain>
    </source>
</reference>
<dbReference type="AlphaFoldDB" id="A0A9P3PVG9"/>
<proteinExistence type="inferred from homology"/>
<dbReference type="Pfam" id="PF04675">
    <property type="entry name" value="DNA_ligase_A_N"/>
    <property type="match status" value="1"/>
</dbReference>
<evidence type="ECO:0000256" key="2">
    <source>
        <dbReference type="ARBA" id="ARBA00022598"/>
    </source>
</evidence>
<evidence type="ECO:0000313" key="9">
    <source>
        <dbReference type="Proteomes" id="UP001063166"/>
    </source>
</evidence>
<feature type="compositionally biased region" description="Low complexity" evidence="6">
    <location>
        <begin position="751"/>
        <end position="762"/>
    </location>
</feature>
<dbReference type="Gene3D" id="2.40.50.140">
    <property type="entry name" value="Nucleic acid-binding proteins"/>
    <property type="match status" value="1"/>
</dbReference>
<keyword evidence="2 8" id="KW-0436">Ligase</keyword>
<keyword evidence="3" id="KW-0547">Nucleotide-binding</keyword>
<feature type="compositionally biased region" description="Polar residues" evidence="6">
    <location>
        <begin position="800"/>
        <end position="828"/>
    </location>
</feature>
<gene>
    <name evidence="8" type="ORF">LshimejAT787_1005710</name>
</gene>
<dbReference type="InterPro" id="IPR012310">
    <property type="entry name" value="DNA_ligase_ATP-dep_cent"/>
</dbReference>
<dbReference type="PANTHER" id="PTHR45997">
    <property type="entry name" value="DNA LIGASE 4"/>
    <property type="match status" value="1"/>
</dbReference>
<dbReference type="Gene3D" id="1.10.3260.10">
    <property type="entry name" value="DNA ligase, ATP-dependent, N-terminal domain"/>
    <property type="match status" value="1"/>
</dbReference>
<dbReference type="EMBL" id="BRPK01000010">
    <property type="protein sequence ID" value="GLB41971.1"/>
    <property type="molecule type" value="Genomic_DNA"/>
</dbReference>
<dbReference type="GO" id="GO:0003910">
    <property type="term" value="F:DNA ligase (ATP) activity"/>
    <property type="evidence" value="ECO:0007669"/>
    <property type="project" value="InterPro"/>
</dbReference>
<dbReference type="Gene3D" id="3.30.470.30">
    <property type="entry name" value="DNA ligase/mRNA capping enzyme"/>
    <property type="match status" value="1"/>
</dbReference>
<dbReference type="PANTHER" id="PTHR45997:SF2">
    <property type="entry name" value="ATP DEPENDENT DNA LIGASE DOMAIN PROTEIN (AFU_ORTHOLOGUE AFUA_5G02430)"/>
    <property type="match status" value="1"/>
</dbReference>
<keyword evidence="9" id="KW-1185">Reference proteome</keyword>
<evidence type="ECO:0000256" key="4">
    <source>
        <dbReference type="ARBA" id="ARBA00022840"/>
    </source>
</evidence>
<protein>
    <submittedName>
        <fullName evidence="8">DNA ligase N terminus</fullName>
    </submittedName>
</protein>
<evidence type="ECO:0000256" key="1">
    <source>
        <dbReference type="ARBA" id="ARBA00007572"/>
    </source>
</evidence>
<dbReference type="PROSITE" id="PS50160">
    <property type="entry name" value="DNA_LIGASE_A3"/>
    <property type="match status" value="1"/>
</dbReference>
<dbReference type="GO" id="GO:0003677">
    <property type="term" value="F:DNA binding"/>
    <property type="evidence" value="ECO:0007669"/>
    <property type="project" value="InterPro"/>
</dbReference>
<keyword evidence="4" id="KW-0067">ATP-binding</keyword>
<organism evidence="8 9">
    <name type="scientific">Lyophyllum shimeji</name>
    <name type="common">Hon-shimeji</name>
    <name type="synonym">Tricholoma shimeji</name>
    <dbReference type="NCBI Taxonomy" id="47721"/>
    <lineage>
        <taxon>Eukaryota</taxon>
        <taxon>Fungi</taxon>
        <taxon>Dikarya</taxon>
        <taxon>Basidiomycota</taxon>
        <taxon>Agaricomycotina</taxon>
        <taxon>Agaricomycetes</taxon>
        <taxon>Agaricomycetidae</taxon>
        <taxon>Agaricales</taxon>
        <taxon>Tricholomatineae</taxon>
        <taxon>Lyophyllaceae</taxon>
        <taxon>Lyophyllum</taxon>
    </lineage>
</organism>
<evidence type="ECO:0000256" key="3">
    <source>
        <dbReference type="ARBA" id="ARBA00022741"/>
    </source>
</evidence>
<feature type="domain" description="ATP-dependent DNA ligase family profile" evidence="7">
    <location>
        <begin position="435"/>
        <end position="553"/>
    </location>
</feature>
<evidence type="ECO:0000313" key="8">
    <source>
        <dbReference type="EMBL" id="GLB41971.1"/>
    </source>
</evidence>
<sequence length="998" mass="113001">MSQGPSDLVDGVPFSFFCSLLREISQAPSHKPASNHSYSNPNYPALNISRRWVNKLRKDYSNLPQGTTVTIFKLLFPDEDHYRKFDMQETRLAQNIAECFGFDKACLDNWLAENASGCLGEELKLMLQRRCPSVDDHISPLSTARVDELLDELASLSGYSDISIRRKYPKAKRRARQLVINDLFRNLSPTDAGFLTQIILKDLRPILYPLRDTHYIACLLGHNAASVKMLSKEDFMTVWDPTKWMLKAYRVRSTLSEVANGFELPPSRREPITPKIGVPVAIPKSEKGRSPRHALRFLRDSPKVWAEIKYDGERAQIHVEVQPHQTNITIFSKSKRDSTWDRKAVHECIYQALGLSKQGRVGAQSAVQSNVILDAEMVAFHGEEIDEFWTIQGLVEQTAGSIRRKRGHIPAVSTPEWCSQPSMVTDHLEMRHLGLVFFDILCLDSESLLTTPYHRRRKILEGLIQVIPGQSILSERFPIISDGPNCTDQRQIALEKIFSSVIATCQEGVVLKGGETKYHDFSVPWVKLKKDYIPNYGDTLDMVVIGVGWDRERARVLRVPPTTITTFYIGGLENAEETRRQPTRRPHFQVYFTASYVPNRQQLEEMNFTIRSSETLAYSPVMKPGALDYTFTLLPGLHPPKLILKMPLLAELYGAGFTKSRQSRHYELRFPRLTKIYRPHDRGWQDGVNLRDLHKIACDVIGRDRSSKEARDIAAEIWGKVASPGAKSSLKRKATSDLWEARLAAMDGRTRTTPSRSDSRSPVRLTRFLRTSTENVRRTLPSDSLGYHRHNPMTAHATPHSLTPTHASTQLQPLATRTKMTPQTSKISSSRDQKLSLDTCDAASSALAVFDTLKPVPPLTANASSFPEDSRTTPGSRFLENALVWFGKPRGKSSRDFVWTLKGSVCRGQQIHSVESLLAGCDWCMDARGPSWVEKGVIFVDESNAAGKDLADLVLKTINDRVPKLPPDHPRKTIWVFDVKTWTFDVEHIERRALYRLV</sequence>
<comment type="caution">
    <text evidence="8">The sequence shown here is derived from an EMBL/GenBank/DDBJ whole genome shotgun (WGS) entry which is preliminary data.</text>
</comment>
<dbReference type="GO" id="GO:0006310">
    <property type="term" value="P:DNA recombination"/>
    <property type="evidence" value="ECO:0007669"/>
    <property type="project" value="InterPro"/>
</dbReference>
<evidence type="ECO:0000256" key="6">
    <source>
        <dbReference type="SAM" id="MobiDB-lite"/>
    </source>
</evidence>
<dbReference type="GO" id="GO:0005524">
    <property type="term" value="F:ATP binding"/>
    <property type="evidence" value="ECO:0007669"/>
    <property type="project" value="UniProtKB-KW"/>
</dbReference>
<dbReference type="Proteomes" id="UP001063166">
    <property type="component" value="Unassembled WGS sequence"/>
</dbReference>
<dbReference type="SUPFAM" id="SSF56091">
    <property type="entry name" value="DNA ligase/mRNA capping enzyme, catalytic domain"/>
    <property type="match status" value="1"/>
</dbReference>